<comment type="caution">
    <text evidence="2">The sequence shown here is derived from an EMBL/GenBank/DDBJ whole genome shotgun (WGS) entry which is preliminary data.</text>
</comment>
<dbReference type="RefSeq" id="WP_345030881.1">
    <property type="nucleotide sequence ID" value="NZ_BAABGL010000006.1"/>
</dbReference>
<evidence type="ECO:0000259" key="1">
    <source>
        <dbReference type="Pfam" id="PF13601"/>
    </source>
</evidence>
<protein>
    <submittedName>
        <fullName evidence="2">Transcriptional regulator</fullName>
    </submittedName>
</protein>
<evidence type="ECO:0000313" key="3">
    <source>
        <dbReference type="Proteomes" id="UP001500642"/>
    </source>
</evidence>
<feature type="domain" description="Winged helix DNA-binding" evidence="1">
    <location>
        <begin position="28"/>
        <end position="105"/>
    </location>
</feature>
<dbReference type="InterPro" id="IPR027395">
    <property type="entry name" value="WH_DNA-bd_dom"/>
</dbReference>
<dbReference type="EMBL" id="BAABGL010000006">
    <property type="protein sequence ID" value="GAA4388407.1"/>
    <property type="molecule type" value="Genomic_DNA"/>
</dbReference>
<proteinExistence type="predicted"/>
<dbReference type="InterPro" id="IPR036388">
    <property type="entry name" value="WH-like_DNA-bd_sf"/>
</dbReference>
<dbReference type="Proteomes" id="UP001500642">
    <property type="component" value="Unassembled WGS sequence"/>
</dbReference>
<dbReference type="SUPFAM" id="SSF46785">
    <property type="entry name" value="Winged helix' DNA-binding domain"/>
    <property type="match status" value="1"/>
</dbReference>
<dbReference type="InterPro" id="IPR011991">
    <property type="entry name" value="ArsR-like_HTH"/>
</dbReference>
<accession>A0ABP8JCK0</accession>
<name>A0ABP8JCK0_9MICO</name>
<dbReference type="CDD" id="cd00090">
    <property type="entry name" value="HTH_ARSR"/>
    <property type="match status" value="1"/>
</dbReference>
<dbReference type="PANTHER" id="PTHR37318:SF1">
    <property type="entry name" value="BSL7504 PROTEIN"/>
    <property type="match status" value="1"/>
</dbReference>
<dbReference type="InterPro" id="IPR036390">
    <property type="entry name" value="WH_DNA-bd_sf"/>
</dbReference>
<keyword evidence="3" id="KW-1185">Reference proteome</keyword>
<dbReference type="Pfam" id="PF13601">
    <property type="entry name" value="HTH_34"/>
    <property type="match status" value="1"/>
</dbReference>
<dbReference type="Gene3D" id="1.10.10.10">
    <property type="entry name" value="Winged helix-like DNA-binding domain superfamily/Winged helix DNA-binding domain"/>
    <property type="match status" value="1"/>
</dbReference>
<dbReference type="PANTHER" id="PTHR37318">
    <property type="entry name" value="BSL7504 PROTEIN"/>
    <property type="match status" value="1"/>
</dbReference>
<reference evidence="3" key="1">
    <citation type="journal article" date="2019" name="Int. J. Syst. Evol. Microbiol.">
        <title>The Global Catalogue of Microorganisms (GCM) 10K type strain sequencing project: providing services to taxonomists for standard genome sequencing and annotation.</title>
        <authorList>
            <consortium name="The Broad Institute Genomics Platform"/>
            <consortium name="The Broad Institute Genome Sequencing Center for Infectious Disease"/>
            <person name="Wu L."/>
            <person name="Ma J."/>
        </authorList>
    </citation>
    <scope>NUCLEOTIDE SEQUENCE [LARGE SCALE GENOMIC DNA]</scope>
    <source>
        <strain evidence="3">JCM 17808</strain>
    </source>
</reference>
<evidence type="ECO:0000313" key="2">
    <source>
        <dbReference type="EMBL" id="GAA4388407.1"/>
    </source>
</evidence>
<organism evidence="2 3">
    <name type="scientific">Brevibacterium pityocampae</name>
    <dbReference type="NCBI Taxonomy" id="506594"/>
    <lineage>
        <taxon>Bacteria</taxon>
        <taxon>Bacillati</taxon>
        <taxon>Actinomycetota</taxon>
        <taxon>Actinomycetes</taxon>
        <taxon>Micrococcales</taxon>
        <taxon>Brevibacteriaceae</taxon>
        <taxon>Brevibacterium</taxon>
    </lineage>
</organism>
<gene>
    <name evidence="2" type="ORF">GCM10023167_13120</name>
</gene>
<sequence>MDTKNSTSGADIAGTLDALHPDLNHPTRLAMLAGLQNRERAEFKLIRETLGVSDSVLSRQMTTLEKAGLLTVSKGFVGKRPRTWLAITEDGRSALTRHLAALRTIAEAQFGEQED</sequence>